<evidence type="ECO:0000313" key="3">
    <source>
        <dbReference type="Proteomes" id="UP000204221"/>
    </source>
</evidence>
<reference evidence="2 3" key="1">
    <citation type="submission" date="2017-07" db="EMBL/GenBank/DDBJ databases">
        <title>Complete genome sequence of Actinoalloteichus hoggarensis DSM 45943, type strain of Actinoalloteichus hoggarensis.</title>
        <authorList>
            <person name="Ruckert C."/>
            <person name="Nouioui I."/>
            <person name="Willmese J."/>
            <person name="van Wezel G."/>
            <person name="Klenk H.-P."/>
            <person name="Kalinowski J."/>
            <person name="Zotchev S.B."/>
        </authorList>
    </citation>
    <scope>NUCLEOTIDE SEQUENCE [LARGE SCALE GENOMIC DNA]</scope>
    <source>
        <strain evidence="2 3">DSM 45943</strain>
    </source>
</reference>
<evidence type="ECO:0000313" key="2">
    <source>
        <dbReference type="EMBL" id="ASO21695.1"/>
    </source>
</evidence>
<proteinExistence type="predicted"/>
<dbReference type="EMBL" id="CP022521">
    <property type="protein sequence ID" value="ASO21695.1"/>
    <property type="molecule type" value="Genomic_DNA"/>
</dbReference>
<sequence>MRRLWVTGAWVTGAWTAGRMTAHSGAAHARERPSDRSDGADTVDVDESPNIAAVPASRGANLAAGGADVPPPVDRRRT</sequence>
<dbReference type="AlphaFoldDB" id="A0A221W740"/>
<evidence type="ECO:0000256" key="1">
    <source>
        <dbReference type="SAM" id="MobiDB-lite"/>
    </source>
</evidence>
<feature type="compositionally biased region" description="Basic and acidic residues" evidence="1">
    <location>
        <begin position="28"/>
        <end position="39"/>
    </location>
</feature>
<dbReference type="Proteomes" id="UP000204221">
    <property type="component" value="Chromosome"/>
</dbReference>
<feature type="region of interest" description="Disordered" evidence="1">
    <location>
        <begin position="21"/>
        <end position="78"/>
    </location>
</feature>
<keyword evidence="3" id="KW-1185">Reference proteome</keyword>
<organism evidence="2 3">
    <name type="scientific">Actinoalloteichus hoggarensis</name>
    <dbReference type="NCBI Taxonomy" id="1470176"/>
    <lineage>
        <taxon>Bacteria</taxon>
        <taxon>Bacillati</taxon>
        <taxon>Actinomycetota</taxon>
        <taxon>Actinomycetes</taxon>
        <taxon>Pseudonocardiales</taxon>
        <taxon>Pseudonocardiaceae</taxon>
        <taxon>Actinoalloteichus</taxon>
    </lineage>
</organism>
<name>A0A221W740_9PSEU</name>
<accession>A0A221W740</accession>
<gene>
    <name evidence="2" type="ORF">AHOG_20390</name>
</gene>
<dbReference type="KEGG" id="ahg:AHOG_20390"/>
<protein>
    <submittedName>
        <fullName evidence="2">Uncharacterized protein</fullName>
    </submittedName>
</protein>